<evidence type="ECO:0000256" key="10">
    <source>
        <dbReference type="ARBA" id="ARBA00022723"/>
    </source>
</evidence>
<evidence type="ECO:0000313" key="19">
    <source>
        <dbReference type="Proteomes" id="UP001225378"/>
    </source>
</evidence>
<dbReference type="PANTHER" id="PTHR11207:SF0">
    <property type="entry name" value="RIBONUCLEASE 3"/>
    <property type="match status" value="1"/>
</dbReference>
<dbReference type="InterPro" id="IPR036389">
    <property type="entry name" value="RNase_III_sf"/>
</dbReference>
<dbReference type="CDD" id="cd10845">
    <property type="entry name" value="DSRM_RNAse_III_family"/>
    <property type="match status" value="1"/>
</dbReference>
<dbReference type="SMART" id="SM00358">
    <property type="entry name" value="DSRM"/>
    <property type="match status" value="1"/>
</dbReference>
<dbReference type="Gene3D" id="3.30.160.20">
    <property type="match status" value="1"/>
</dbReference>
<dbReference type="HAMAP" id="MF_00104">
    <property type="entry name" value="RNase_III"/>
    <property type="match status" value="1"/>
</dbReference>
<evidence type="ECO:0000256" key="2">
    <source>
        <dbReference type="ARBA" id="ARBA00004496"/>
    </source>
</evidence>
<dbReference type="GO" id="GO:0008033">
    <property type="term" value="P:tRNA processing"/>
    <property type="evidence" value="ECO:0007669"/>
    <property type="project" value="UniProtKB-KW"/>
</dbReference>
<keyword evidence="12 15" id="KW-0378">Hydrolase</keyword>
<dbReference type="FunFam" id="1.10.1520.10:FF:000001">
    <property type="entry name" value="Ribonuclease 3"/>
    <property type="match status" value="1"/>
</dbReference>
<feature type="binding site" evidence="15">
    <location>
        <position position="113"/>
    </location>
    <ligand>
        <name>Mg(2+)</name>
        <dbReference type="ChEBI" id="CHEBI:18420"/>
    </ligand>
</feature>
<organism evidence="18 19">
    <name type="scientific">Methylomarinum roseum</name>
    <dbReference type="NCBI Taxonomy" id="3067653"/>
    <lineage>
        <taxon>Bacteria</taxon>
        <taxon>Pseudomonadati</taxon>
        <taxon>Pseudomonadota</taxon>
        <taxon>Gammaproteobacteria</taxon>
        <taxon>Methylococcales</taxon>
        <taxon>Methylococcaceae</taxon>
        <taxon>Methylomarinum</taxon>
    </lineage>
</organism>
<keyword evidence="5 15" id="KW-0963">Cytoplasm</keyword>
<evidence type="ECO:0000256" key="5">
    <source>
        <dbReference type="ARBA" id="ARBA00022490"/>
    </source>
</evidence>
<evidence type="ECO:0000256" key="3">
    <source>
        <dbReference type="ARBA" id="ARBA00010183"/>
    </source>
</evidence>
<keyword evidence="7 15" id="KW-0507">mRNA processing</keyword>
<proteinExistence type="inferred from homology"/>
<dbReference type="InterPro" id="IPR011907">
    <property type="entry name" value="RNase_III"/>
</dbReference>
<keyword evidence="15" id="KW-0699">rRNA-binding</keyword>
<evidence type="ECO:0000256" key="8">
    <source>
        <dbReference type="ARBA" id="ARBA00022694"/>
    </source>
</evidence>
<dbReference type="Pfam" id="PF14622">
    <property type="entry name" value="Ribonucleas_3_3"/>
    <property type="match status" value="1"/>
</dbReference>
<feature type="active site" evidence="15">
    <location>
        <position position="116"/>
    </location>
</feature>
<dbReference type="GO" id="GO:0004525">
    <property type="term" value="F:ribonuclease III activity"/>
    <property type="evidence" value="ECO:0007669"/>
    <property type="project" value="UniProtKB-UniRule"/>
</dbReference>
<keyword evidence="14 15" id="KW-0694">RNA-binding</keyword>
<evidence type="ECO:0000256" key="13">
    <source>
        <dbReference type="ARBA" id="ARBA00022842"/>
    </source>
</evidence>
<dbReference type="EMBL" id="CP157743">
    <property type="protein sequence ID" value="XBS19947.1"/>
    <property type="molecule type" value="Genomic_DNA"/>
</dbReference>
<evidence type="ECO:0000313" key="18">
    <source>
        <dbReference type="EMBL" id="XBS19947.1"/>
    </source>
</evidence>
<evidence type="ECO:0000259" key="16">
    <source>
        <dbReference type="PROSITE" id="PS50137"/>
    </source>
</evidence>
<evidence type="ECO:0000256" key="7">
    <source>
        <dbReference type="ARBA" id="ARBA00022664"/>
    </source>
</evidence>
<comment type="subunit">
    <text evidence="4 15">Homodimer.</text>
</comment>
<dbReference type="PROSITE" id="PS50142">
    <property type="entry name" value="RNASE_3_2"/>
    <property type="match status" value="1"/>
</dbReference>
<dbReference type="Proteomes" id="UP001225378">
    <property type="component" value="Chromosome"/>
</dbReference>
<dbReference type="InterPro" id="IPR014720">
    <property type="entry name" value="dsRBD_dom"/>
</dbReference>
<evidence type="ECO:0000256" key="6">
    <source>
        <dbReference type="ARBA" id="ARBA00022552"/>
    </source>
</evidence>
<feature type="active site" evidence="15">
    <location>
        <position position="44"/>
    </location>
</feature>
<gene>
    <name evidence="15 18" type="primary">rnc</name>
    <name evidence="18" type="ORF">Q9L42_016550</name>
</gene>
<dbReference type="GO" id="GO:0046872">
    <property type="term" value="F:metal ion binding"/>
    <property type="evidence" value="ECO:0007669"/>
    <property type="project" value="UniProtKB-KW"/>
</dbReference>
<dbReference type="PROSITE" id="PS00517">
    <property type="entry name" value="RNASE_3_1"/>
    <property type="match status" value="1"/>
</dbReference>
<keyword evidence="8 15" id="KW-0819">tRNA processing</keyword>
<dbReference type="SUPFAM" id="SSF69065">
    <property type="entry name" value="RNase III domain-like"/>
    <property type="match status" value="1"/>
</dbReference>
<dbReference type="FunFam" id="3.30.160.20:FF:000003">
    <property type="entry name" value="Ribonuclease 3"/>
    <property type="match status" value="1"/>
</dbReference>
<dbReference type="Gene3D" id="1.10.1520.10">
    <property type="entry name" value="Ribonuclease III domain"/>
    <property type="match status" value="1"/>
</dbReference>
<keyword evidence="13 15" id="KW-0460">Magnesium</keyword>
<dbReference type="GO" id="GO:0003725">
    <property type="term" value="F:double-stranded RNA binding"/>
    <property type="evidence" value="ECO:0007669"/>
    <property type="project" value="TreeGrafter"/>
</dbReference>
<dbReference type="GO" id="GO:0019843">
    <property type="term" value="F:rRNA binding"/>
    <property type="evidence" value="ECO:0007669"/>
    <property type="project" value="UniProtKB-KW"/>
</dbReference>
<feature type="binding site" evidence="15">
    <location>
        <position position="116"/>
    </location>
    <ligand>
        <name>Mg(2+)</name>
        <dbReference type="ChEBI" id="CHEBI:18420"/>
    </ligand>
</feature>
<dbReference type="EC" id="3.1.26.3" evidence="15"/>
<dbReference type="SMART" id="SM00535">
    <property type="entry name" value="RIBOc"/>
    <property type="match status" value="1"/>
</dbReference>
<dbReference type="KEGG" id="mech:Q9L42_016550"/>
<dbReference type="InterPro" id="IPR000999">
    <property type="entry name" value="RNase_III_dom"/>
</dbReference>
<keyword evidence="11 15" id="KW-0255">Endonuclease</keyword>
<evidence type="ECO:0000256" key="1">
    <source>
        <dbReference type="ARBA" id="ARBA00000109"/>
    </source>
</evidence>
<sequence length="227" mass="25211">MIRKPEELAKKLGLTFNNPQLFTLALTHRSMGAKNNERLEYLGDSVLGFVIARQLYEMFPDAGEGILSRLRASLVNQSSLAELARMHNVGEYLILGAGELKSGGYRRDSILSDAMEAIMGALVKDQGIETCRLWILDLFADKLSELSADNWSKDPKTQLQELMQAKQLELPVYELVTQTGAAHAQTFKVKCSVELIEQNCVGEGVSRKKAEQAAAEKMLHLLKSKNT</sequence>
<dbReference type="AlphaFoldDB" id="A0AAU7NSJ4"/>
<keyword evidence="9 15" id="KW-0540">Nuclease</keyword>
<feature type="binding site" evidence="15">
    <location>
        <position position="40"/>
    </location>
    <ligand>
        <name>Mg(2+)</name>
        <dbReference type="ChEBI" id="CHEBI:18420"/>
    </ligand>
</feature>
<evidence type="ECO:0000256" key="12">
    <source>
        <dbReference type="ARBA" id="ARBA00022801"/>
    </source>
</evidence>
<accession>A0AAU7NSJ4</accession>
<dbReference type="SUPFAM" id="SSF54768">
    <property type="entry name" value="dsRNA-binding domain-like"/>
    <property type="match status" value="1"/>
</dbReference>
<protein>
    <recommendedName>
        <fullName evidence="15">Ribonuclease 3</fullName>
        <ecNumber evidence="15">3.1.26.3</ecNumber>
    </recommendedName>
    <alternativeName>
        <fullName evidence="15">Ribonuclease III</fullName>
        <shortName evidence="15">RNase III</shortName>
    </alternativeName>
</protein>
<dbReference type="RefSeq" id="WP_305907317.1">
    <property type="nucleotide sequence ID" value="NZ_CP157743.1"/>
</dbReference>
<evidence type="ECO:0000256" key="14">
    <source>
        <dbReference type="ARBA" id="ARBA00022884"/>
    </source>
</evidence>
<comment type="cofactor">
    <cofactor evidence="15">
        <name>Mg(2+)</name>
        <dbReference type="ChEBI" id="CHEBI:18420"/>
    </cofactor>
</comment>
<keyword evidence="6 15" id="KW-0698">rRNA processing</keyword>
<dbReference type="GO" id="GO:0010468">
    <property type="term" value="P:regulation of gene expression"/>
    <property type="evidence" value="ECO:0007669"/>
    <property type="project" value="TreeGrafter"/>
</dbReference>
<feature type="domain" description="RNase III" evidence="17">
    <location>
        <begin position="5"/>
        <end position="127"/>
    </location>
</feature>
<dbReference type="PROSITE" id="PS50137">
    <property type="entry name" value="DS_RBD"/>
    <property type="match status" value="1"/>
</dbReference>
<name>A0AAU7NSJ4_9GAMM</name>
<evidence type="ECO:0000256" key="11">
    <source>
        <dbReference type="ARBA" id="ARBA00022759"/>
    </source>
</evidence>
<dbReference type="PANTHER" id="PTHR11207">
    <property type="entry name" value="RIBONUCLEASE III"/>
    <property type="match status" value="1"/>
</dbReference>
<dbReference type="GO" id="GO:0005737">
    <property type="term" value="C:cytoplasm"/>
    <property type="evidence" value="ECO:0007669"/>
    <property type="project" value="UniProtKB-SubCell"/>
</dbReference>
<dbReference type="CDD" id="cd00593">
    <property type="entry name" value="RIBOc"/>
    <property type="match status" value="1"/>
</dbReference>
<keyword evidence="19" id="KW-1185">Reference proteome</keyword>
<dbReference type="GO" id="GO:0042802">
    <property type="term" value="F:identical protein binding"/>
    <property type="evidence" value="ECO:0007669"/>
    <property type="project" value="UniProtKB-ARBA"/>
</dbReference>
<dbReference type="NCBIfam" id="TIGR02191">
    <property type="entry name" value="RNaseIII"/>
    <property type="match status" value="1"/>
</dbReference>
<feature type="domain" description="DRBM" evidence="16">
    <location>
        <begin position="154"/>
        <end position="224"/>
    </location>
</feature>
<comment type="catalytic activity">
    <reaction evidence="1 15">
        <text>Endonucleolytic cleavage to 5'-phosphomonoester.</text>
        <dbReference type="EC" id="3.1.26.3"/>
    </reaction>
</comment>
<reference evidence="18 19" key="1">
    <citation type="journal article" date="2024" name="Microbiology">
        <title>Methylomarinum rosea sp. nov., a novel halophilic methanotrophic bacterium from the hypersaline Lake Elton.</title>
        <authorList>
            <person name="Suleimanov R.Z."/>
            <person name="Oshkin I.Y."/>
            <person name="Danilova O.V."/>
            <person name="Suzina N.E."/>
            <person name="Dedysh S.N."/>
        </authorList>
    </citation>
    <scope>NUCLEOTIDE SEQUENCE [LARGE SCALE GENOMIC DNA]</scope>
    <source>
        <strain evidence="18 19">Ch1-1</strain>
    </source>
</reference>
<dbReference type="GO" id="GO:0006364">
    <property type="term" value="P:rRNA processing"/>
    <property type="evidence" value="ECO:0007669"/>
    <property type="project" value="UniProtKB-UniRule"/>
</dbReference>
<dbReference type="Pfam" id="PF00035">
    <property type="entry name" value="dsrm"/>
    <property type="match status" value="1"/>
</dbReference>
<comment type="subcellular location">
    <subcellularLocation>
        <location evidence="2 15">Cytoplasm</location>
    </subcellularLocation>
</comment>
<keyword evidence="10 15" id="KW-0479">Metal-binding</keyword>
<evidence type="ECO:0000256" key="15">
    <source>
        <dbReference type="HAMAP-Rule" id="MF_00104"/>
    </source>
</evidence>
<evidence type="ECO:0000256" key="4">
    <source>
        <dbReference type="ARBA" id="ARBA00011738"/>
    </source>
</evidence>
<evidence type="ECO:0000259" key="17">
    <source>
        <dbReference type="PROSITE" id="PS50142"/>
    </source>
</evidence>
<dbReference type="GO" id="GO:0006397">
    <property type="term" value="P:mRNA processing"/>
    <property type="evidence" value="ECO:0007669"/>
    <property type="project" value="UniProtKB-UniRule"/>
</dbReference>
<comment type="similarity">
    <text evidence="3">Belongs to the ribonuclease III family.</text>
</comment>
<comment type="function">
    <text evidence="15">Digests double-stranded RNA. Involved in the processing of primary rRNA transcript to yield the immediate precursors to the large and small rRNAs (23S and 16S). Processes some mRNAs, and tRNAs when they are encoded in the rRNA operon. Processes pre-crRNA and tracrRNA of type II CRISPR loci if present in the organism.</text>
</comment>
<evidence type="ECO:0000256" key="9">
    <source>
        <dbReference type="ARBA" id="ARBA00022722"/>
    </source>
</evidence>